<keyword evidence="1" id="KW-1133">Transmembrane helix</keyword>
<gene>
    <name evidence="2" type="ORF">LCGC14_2186930</name>
</gene>
<sequence>MAPFVDIFVLQIQRMQTEPAVVKEFVVPLANQLKLANPDLEVSVQVRTEGDVDAITHLLAELEPQLDGISVLTSPETVDTTVELVSAIRPSESVPDIRPVEPPQAGIPSSARVIVTARPAYQPELLRFGFIAGIAATLLAIGYVIFALAAVIVAVLVLIVMLRLLLPSEDRDVTV</sequence>
<name>A0A0F9FY53_9ZZZZ</name>
<protein>
    <submittedName>
        <fullName evidence="2">Uncharacterized protein</fullName>
    </submittedName>
</protein>
<feature type="transmembrane region" description="Helical" evidence="1">
    <location>
        <begin position="128"/>
        <end position="161"/>
    </location>
</feature>
<dbReference type="EMBL" id="LAZR01028545">
    <property type="protein sequence ID" value="KKL62265.1"/>
    <property type="molecule type" value="Genomic_DNA"/>
</dbReference>
<accession>A0A0F9FY53</accession>
<organism evidence="2">
    <name type="scientific">marine sediment metagenome</name>
    <dbReference type="NCBI Taxonomy" id="412755"/>
    <lineage>
        <taxon>unclassified sequences</taxon>
        <taxon>metagenomes</taxon>
        <taxon>ecological metagenomes</taxon>
    </lineage>
</organism>
<comment type="caution">
    <text evidence="2">The sequence shown here is derived from an EMBL/GenBank/DDBJ whole genome shotgun (WGS) entry which is preliminary data.</text>
</comment>
<reference evidence="2" key="1">
    <citation type="journal article" date="2015" name="Nature">
        <title>Complex archaea that bridge the gap between prokaryotes and eukaryotes.</title>
        <authorList>
            <person name="Spang A."/>
            <person name="Saw J.H."/>
            <person name="Jorgensen S.L."/>
            <person name="Zaremba-Niedzwiedzka K."/>
            <person name="Martijn J."/>
            <person name="Lind A.E."/>
            <person name="van Eijk R."/>
            <person name="Schleper C."/>
            <person name="Guy L."/>
            <person name="Ettema T.J."/>
        </authorList>
    </citation>
    <scope>NUCLEOTIDE SEQUENCE</scope>
</reference>
<keyword evidence="1" id="KW-0812">Transmembrane</keyword>
<keyword evidence="1" id="KW-0472">Membrane</keyword>
<dbReference type="AlphaFoldDB" id="A0A0F9FY53"/>
<evidence type="ECO:0000256" key="1">
    <source>
        <dbReference type="SAM" id="Phobius"/>
    </source>
</evidence>
<proteinExistence type="predicted"/>
<evidence type="ECO:0000313" key="2">
    <source>
        <dbReference type="EMBL" id="KKL62265.1"/>
    </source>
</evidence>